<dbReference type="PROSITE" id="PS50158">
    <property type="entry name" value="ZF_CCHC"/>
    <property type="match status" value="1"/>
</dbReference>
<keyword evidence="5" id="KW-0540">Nuclease</keyword>
<dbReference type="InterPro" id="IPR043502">
    <property type="entry name" value="DNA/RNA_pol_sf"/>
</dbReference>
<dbReference type="Gramene" id="C.cajan_37677.t">
    <property type="protein sequence ID" value="C.cajan_37677.t"/>
    <property type="gene ID" value="C.cajan_37677"/>
</dbReference>
<evidence type="ECO:0000313" key="14">
    <source>
        <dbReference type="Proteomes" id="UP000075243"/>
    </source>
</evidence>
<dbReference type="Gene3D" id="3.30.70.270">
    <property type="match status" value="2"/>
</dbReference>
<protein>
    <recommendedName>
        <fullName evidence="1">RNA-directed DNA polymerase</fullName>
        <ecNumber evidence="1">2.7.7.49</ecNumber>
    </recommendedName>
</protein>
<evidence type="ECO:0000256" key="5">
    <source>
        <dbReference type="ARBA" id="ARBA00022722"/>
    </source>
</evidence>
<keyword evidence="9" id="KW-0863">Zinc-finger</keyword>
<sequence>MKIEHVFSCNDYTEAQKVKLAAAEFSDYALIWWNKYQKEMQRDEEREIDTWAEMRRVMRKRYVPTSYSRTLRLKLQKLTQGSMTVEEYYKEMEMALMRACIEEENEATMVRFLNGLNTDIRDVVELQEYVEMEDLLHKAVQVEQQLKRKGIARKNSSSSYNPNWRDRFKKEGGNSSSSAVTPPQGKSPTNPNTSVFPTGTRNIKCFKCLGRGHIASECPTRRIMIMKEDGQITSESEPDEEEVEKEEEALQGDILMVRRLLGSQIQPLEQTQRENIFHTRCSIKGKLCSLIVDGGSCTNVASSRLVSKLNLGTKPHPRPYKLQWLSEDGEMKVTQQVEVCFSIGRYNDKVLCDVVPMEATHLLLGRPWQYDTKALHDGFTNKISFMHNDQKIILKPLSPRDVCLAKESEVKKMFLAHKPLYLMYCKNNIFVADNSNKIAIPPSVEFILQEYKDVFPKELPKGLPPLRGIEHHIDLIPGVSLPNRPAYRSNPQETKEIQRQVEELMSKGWVQESMSPCAVPVILVPKKDGTWRMCTDCRAINNITVKYRHPIPRLDDLLDELHGACIFSKIDLKSGYHQIRIREGDEWKTAFKTKYGLYEWLVMPFGLTNAPSTFMRLMNHVLKEFLGKCVVVYFDDILIYSTNFDLHVEHLSAVMNVLRKEKLFANIEKCTFCTDHVVFLGFVVSSKGVQVDEEKIRAIQEWPTPKNVSEVRSFHGLASFYRRFVKDFSTLAAPLNEIVKKHVGFKWGEKQEKAFSELKHKLTNAPILALPNFAKSFEIECDASNVGIGAVLMQEGHPIAYFSEKLNGAALNYPTYDKELYALVRALRTWQHYLLPKEFVIHSDHESLKYLKGQGKLNKRHAKWVEFLEQFPYVIKHKKGKGNVVVDALSRRHALLSVLETKLFGLESLKDMYMHDVDFAEIFATCEIFFENGYYRHNGFLFKANRLCVPKCSIRELLVSESHEGG</sequence>
<keyword evidence="3" id="KW-0808">Transferase</keyword>
<name>A0A151R7Z9_CAJCA</name>
<keyword evidence="9" id="KW-0862">Zinc</keyword>
<evidence type="ECO:0000256" key="1">
    <source>
        <dbReference type="ARBA" id="ARBA00012493"/>
    </source>
</evidence>
<evidence type="ECO:0000256" key="10">
    <source>
        <dbReference type="SAM" id="MobiDB-lite"/>
    </source>
</evidence>
<dbReference type="PANTHER" id="PTHR35046">
    <property type="entry name" value="ZINC KNUCKLE (CCHC-TYPE) FAMILY PROTEIN"/>
    <property type="match status" value="1"/>
</dbReference>
<dbReference type="CDD" id="cd09274">
    <property type="entry name" value="RNase_HI_RT_Ty3"/>
    <property type="match status" value="1"/>
</dbReference>
<keyword evidence="7" id="KW-0378">Hydrolase</keyword>
<dbReference type="GO" id="GO:0003676">
    <property type="term" value="F:nucleic acid binding"/>
    <property type="evidence" value="ECO:0007669"/>
    <property type="project" value="InterPro"/>
</dbReference>
<dbReference type="PROSITE" id="PS50878">
    <property type="entry name" value="RT_POL"/>
    <property type="match status" value="1"/>
</dbReference>
<evidence type="ECO:0000256" key="7">
    <source>
        <dbReference type="ARBA" id="ARBA00022801"/>
    </source>
</evidence>
<dbReference type="OMA" id="QCERTSH"/>
<dbReference type="Pfam" id="PF00078">
    <property type="entry name" value="RVT_1"/>
    <property type="match status" value="1"/>
</dbReference>
<organism evidence="13 14">
    <name type="scientific">Cajanus cajan</name>
    <name type="common">Pigeon pea</name>
    <name type="synonym">Cajanus indicus</name>
    <dbReference type="NCBI Taxonomy" id="3821"/>
    <lineage>
        <taxon>Eukaryota</taxon>
        <taxon>Viridiplantae</taxon>
        <taxon>Streptophyta</taxon>
        <taxon>Embryophyta</taxon>
        <taxon>Tracheophyta</taxon>
        <taxon>Spermatophyta</taxon>
        <taxon>Magnoliopsida</taxon>
        <taxon>eudicotyledons</taxon>
        <taxon>Gunneridae</taxon>
        <taxon>Pentapetalae</taxon>
        <taxon>rosids</taxon>
        <taxon>fabids</taxon>
        <taxon>Fabales</taxon>
        <taxon>Fabaceae</taxon>
        <taxon>Papilionoideae</taxon>
        <taxon>50 kb inversion clade</taxon>
        <taxon>NPAAA clade</taxon>
        <taxon>indigoferoid/millettioid clade</taxon>
        <taxon>Phaseoleae</taxon>
        <taxon>Cajanus</taxon>
    </lineage>
</organism>
<dbReference type="GO" id="GO:0004519">
    <property type="term" value="F:endonuclease activity"/>
    <property type="evidence" value="ECO:0007669"/>
    <property type="project" value="UniProtKB-KW"/>
</dbReference>
<dbReference type="GO" id="GO:0003964">
    <property type="term" value="F:RNA-directed DNA polymerase activity"/>
    <property type="evidence" value="ECO:0007669"/>
    <property type="project" value="UniProtKB-KW"/>
</dbReference>
<dbReference type="EMBL" id="KQ483977">
    <property type="protein sequence ID" value="KYP38671.1"/>
    <property type="molecule type" value="Genomic_DNA"/>
</dbReference>
<dbReference type="GO" id="GO:0008270">
    <property type="term" value="F:zinc ion binding"/>
    <property type="evidence" value="ECO:0007669"/>
    <property type="project" value="UniProtKB-KW"/>
</dbReference>
<proteinExistence type="predicted"/>
<evidence type="ECO:0000256" key="2">
    <source>
        <dbReference type="ARBA" id="ARBA00022670"/>
    </source>
</evidence>
<dbReference type="SUPFAM" id="SSF56672">
    <property type="entry name" value="DNA/RNA polymerases"/>
    <property type="match status" value="1"/>
</dbReference>
<dbReference type="Gene3D" id="3.10.10.10">
    <property type="entry name" value="HIV Type 1 Reverse Transcriptase, subunit A, domain 1"/>
    <property type="match status" value="1"/>
</dbReference>
<dbReference type="InterPro" id="IPR043128">
    <property type="entry name" value="Rev_trsase/Diguanyl_cyclase"/>
</dbReference>
<dbReference type="Pfam" id="PF03732">
    <property type="entry name" value="Retrotrans_gag"/>
    <property type="match status" value="1"/>
</dbReference>
<evidence type="ECO:0000256" key="4">
    <source>
        <dbReference type="ARBA" id="ARBA00022695"/>
    </source>
</evidence>
<dbReference type="EC" id="2.7.7.49" evidence="1"/>
<evidence type="ECO:0000256" key="6">
    <source>
        <dbReference type="ARBA" id="ARBA00022759"/>
    </source>
</evidence>
<evidence type="ECO:0000256" key="3">
    <source>
        <dbReference type="ARBA" id="ARBA00022679"/>
    </source>
</evidence>
<evidence type="ECO:0000313" key="13">
    <source>
        <dbReference type="EMBL" id="KYP38671.1"/>
    </source>
</evidence>
<dbReference type="AlphaFoldDB" id="A0A151R7Z9"/>
<dbReference type="GO" id="GO:0006508">
    <property type="term" value="P:proteolysis"/>
    <property type="evidence" value="ECO:0007669"/>
    <property type="project" value="UniProtKB-KW"/>
</dbReference>
<keyword evidence="9" id="KW-0479">Metal-binding</keyword>
<dbReference type="InterPro" id="IPR021109">
    <property type="entry name" value="Peptidase_aspartic_dom_sf"/>
</dbReference>
<feature type="domain" description="CCHC-type" evidence="11">
    <location>
        <begin position="204"/>
        <end position="219"/>
    </location>
</feature>
<dbReference type="CDD" id="cd00303">
    <property type="entry name" value="retropepsin_like"/>
    <property type="match status" value="1"/>
</dbReference>
<dbReference type="GO" id="GO:0008233">
    <property type="term" value="F:peptidase activity"/>
    <property type="evidence" value="ECO:0007669"/>
    <property type="project" value="UniProtKB-KW"/>
</dbReference>
<dbReference type="FunFam" id="3.10.10.10:FF:000007">
    <property type="entry name" value="Retrovirus-related Pol polyprotein from transposon 17.6-like Protein"/>
    <property type="match status" value="1"/>
</dbReference>
<feature type="domain" description="Reverse transcriptase" evidence="12">
    <location>
        <begin position="505"/>
        <end position="684"/>
    </location>
</feature>
<dbReference type="InterPro" id="IPR001878">
    <property type="entry name" value="Znf_CCHC"/>
</dbReference>
<dbReference type="FunFam" id="3.30.70.270:FF:000020">
    <property type="entry name" value="Transposon Tf2-6 polyprotein-like Protein"/>
    <property type="match status" value="1"/>
</dbReference>
<dbReference type="SMART" id="SM00343">
    <property type="entry name" value="ZnF_C2HC"/>
    <property type="match status" value="1"/>
</dbReference>
<dbReference type="Gene3D" id="3.10.20.370">
    <property type="match status" value="1"/>
</dbReference>
<dbReference type="InterPro" id="IPR005162">
    <property type="entry name" value="Retrotrans_gag_dom"/>
</dbReference>
<keyword evidence="14" id="KW-1185">Reference proteome</keyword>
<dbReference type="PANTHER" id="PTHR35046:SF9">
    <property type="entry name" value="RNA-DIRECTED DNA POLYMERASE"/>
    <property type="match status" value="1"/>
</dbReference>
<dbReference type="Proteomes" id="UP000075243">
    <property type="component" value="Unassembled WGS sequence"/>
</dbReference>
<keyword evidence="2" id="KW-0645">Protease</keyword>
<gene>
    <name evidence="13" type="ORF">KK1_040065</name>
</gene>
<dbReference type="InterPro" id="IPR000477">
    <property type="entry name" value="RT_dom"/>
</dbReference>
<dbReference type="Pfam" id="PF17917">
    <property type="entry name" value="RT_RNaseH"/>
    <property type="match status" value="1"/>
</dbReference>
<accession>A0A151R7Z9</accession>
<evidence type="ECO:0000259" key="11">
    <source>
        <dbReference type="PROSITE" id="PS50158"/>
    </source>
</evidence>
<keyword evidence="8" id="KW-0695">RNA-directed DNA polymerase</keyword>
<dbReference type="InterPro" id="IPR041373">
    <property type="entry name" value="RT_RNaseH"/>
</dbReference>
<dbReference type="InterPro" id="IPR036875">
    <property type="entry name" value="Znf_CCHC_sf"/>
</dbReference>
<dbReference type="SUPFAM" id="SSF57756">
    <property type="entry name" value="Retrovirus zinc finger-like domains"/>
    <property type="match status" value="1"/>
</dbReference>
<evidence type="ECO:0000256" key="9">
    <source>
        <dbReference type="PROSITE-ProRule" id="PRU00047"/>
    </source>
</evidence>
<dbReference type="CDD" id="cd01647">
    <property type="entry name" value="RT_LTR"/>
    <property type="match status" value="1"/>
</dbReference>
<keyword evidence="4" id="KW-0548">Nucleotidyltransferase</keyword>
<dbReference type="Gene3D" id="2.40.70.10">
    <property type="entry name" value="Acid Proteases"/>
    <property type="match status" value="1"/>
</dbReference>
<feature type="region of interest" description="Disordered" evidence="10">
    <location>
        <begin position="150"/>
        <end position="196"/>
    </location>
</feature>
<reference evidence="13" key="1">
    <citation type="journal article" date="2012" name="Nat. Biotechnol.">
        <title>Draft genome sequence of pigeonpea (Cajanus cajan), an orphan legume crop of resource-poor farmers.</title>
        <authorList>
            <person name="Varshney R.K."/>
            <person name="Chen W."/>
            <person name="Li Y."/>
            <person name="Bharti A.K."/>
            <person name="Saxena R.K."/>
            <person name="Schlueter J.A."/>
            <person name="Donoghue M.T."/>
            <person name="Azam S."/>
            <person name="Fan G."/>
            <person name="Whaley A.M."/>
            <person name="Farmer A.D."/>
            <person name="Sheridan J."/>
            <person name="Iwata A."/>
            <person name="Tuteja R."/>
            <person name="Penmetsa R.V."/>
            <person name="Wu W."/>
            <person name="Upadhyaya H.D."/>
            <person name="Yang S.P."/>
            <person name="Shah T."/>
            <person name="Saxena K.B."/>
            <person name="Michael T."/>
            <person name="McCombie W.R."/>
            <person name="Yang B."/>
            <person name="Zhang G."/>
            <person name="Yang H."/>
            <person name="Wang J."/>
            <person name="Spillane C."/>
            <person name="Cook D.R."/>
            <person name="May G.D."/>
            <person name="Xu X."/>
            <person name="Jackson S.A."/>
        </authorList>
    </citation>
    <scope>NUCLEOTIDE SEQUENCE [LARGE SCALE GENOMIC DNA]</scope>
</reference>
<evidence type="ECO:0000256" key="8">
    <source>
        <dbReference type="ARBA" id="ARBA00022918"/>
    </source>
</evidence>
<feature type="compositionally biased region" description="Polar residues" evidence="10">
    <location>
        <begin position="173"/>
        <end position="196"/>
    </location>
</feature>
<evidence type="ECO:0000259" key="12">
    <source>
        <dbReference type="PROSITE" id="PS50878"/>
    </source>
</evidence>
<keyword evidence="6" id="KW-0255">Endonuclease</keyword>